<reference evidence="1" key="1">
    <citation type="submission" date="2020-10" db="EMBL/GenBank/DDBJ databases">
        <authorList>
            <person name="Gilroy R."/>
        </authorList>
    </citation>
    <scope>NUCLEOTIDE SEQUENCE</scope>
    <source>
        <strain evidence="1">ChiW13-3771</strain>
    </source>
</reference>
<comment type="caution">
    <text evidence="1">The sequence shown here is derived from an EMBL/GenBank/DDBJ whole genome shotgun (WGS) entry which is preliminary data.</text>
</comment>
<reference evidence="1" key="2">
    <citation type="journal article" date="2021" name="PeerJ">
        <title>Extensive microbial diversity within the chicken gut microbiome revealed by metagenomics and culture.</title>
        <authorList>
            <person name="Gilroy R."/>
            <person name="Ravi A."/>
            <person name="Getino M."/>
            <person name="Pursley I."/>
            <person name="Horton D.L."/>
            <person name="Alikhan N.F."/>
            <person name="Baker D."/>
            <person name="Gharbi K."/>
            <person name="Hall N."/>
            <person name="Watson M."/>
            <person name="Adriaenssens E.M."/>
            <person name="Foster-Nyarko E."/>
            <person name="Jarju S."/>
            <person name="Secka A."/>
            <person name="Antonio M."/>
            <person name="Oren A."/>
            <person name="Chaudhuri R.R."/>
            <person name="La Ragione R."/>
            <person name="Hildebrand F."/>
            <person name="Pallen M.J."/>
        </authorList>
    </citation>
    <scope>NUCLEOTIDE SEQUENCE</scope>
    <source>
        <strain evidence="1">ChiW13-3771</strain>
    </source>
</reference>
<protein>
    <submittedName>
        <fullName evidence="1">Spore coat associated protein CotJA</fullName>
    </submittedName>
</protein>
<accession>A0A9D1JCN2</accession>
<dbReference type="EMBL" id="DVHN01000017">
    <property type="protein sequence ID" value="HIR87676.1"/>
    <property type="molecule type" value="Genomic_DNA"/>
</dbReference>
<dbReference type="Proteomes" id="UP000824201">
    <property type="component" value="Unassembled WGS sequence"/>
</dbReference>
<evidence type="ECO:0000313" key="1">
    <source>
        <dbReference type="EMBL" id="HIR87676.1"/>
    </source>
</evidence>
<evidence type="ECO:0000313" key="2">
    <source>
        <dbReference type="Proteomes" id="UP000824201"/>
    </source>
</evidence>
<dbReference type="AlphaFoldDB" id="A0A9D1JCN2"/>
<sequence length="43" mass="4909">MGYVPWQCFRMLNDMGDGLESGTIFKELDKPFEVGFCARRCGC</sequence>
<name>A0A9D1JCN2_9FIRM</name>
<dbReference type="Pfam" id="PF11007">
    <property type="entry name" value="CotJA"/>
    <property type="match status" value="1"/>
</dbReference>
<dbReference type="InterPro" id="IPR020256">
    <property type="entry name" value="Spore_coat_CotJA"/>
</dbReference>
<gene>
    <name evidence="1" type="ORF">IAC96_01875</name>
</gene>
<organism evidence="1 2">
    <name type="scientific">Candidatus Fimimorpha faecalis</name>
    <dbReference type="NCBI Taxonomy" id="2840824"/>
    <lineage>
        <taxon>Bacteria</taxon>
        <taxon>Bacillati</taxon>
        <taxon>Bacillota</taxon>
        <taxon>Clostridia</taxon>
        <taxon>Eubacteriales</taxon>
        <taxon>Candidatus Fimimorpha</taxon>
    </lineage>
</organism>
<proteinExistence type="predicted"/>